<proteinExistence type="inferred from homology"/>
<keyword evidence="8" id="KW-0249">Electron transport</keyword>
<keyword evidence="11 13" id="KW-0472">Membrane</keyword>
<comment type="cofactor">
    <cofactor evidence="1">
        <name>heme b</name>
        <dbReference type="ChEBI" id="CHEBI:60344"/>
    </cofactor>
</comment>
<dbReference type="GO" id="GO:0009055">
    <property type="term" value="F:electron transfer activity"/>
    <property type="evidence" value="ECO:0007669"/>
    <property type="project" value="InterPro"/>
</dbReference>
<keyword evidence="9 13" id="KW-1133">Transmembrane helix</keyword>
<dbReference type="KEGG" id="ypm:YP_2599"/>
<reference evidence="16" key="2">
    <citation type="submission" date="2003-04" db="EMBL/GenBank/DDBJ databases">
        <authorList>
            <person name="Song Y."/>
            <person name="Tong Z."/>
            <person name="Wang L."/>
            <person name="Han Y."/>
            <person name="Zhang J."/>
            <person name="Pei D."/>
            <person name="Wang J."/>
            <person name="Zhou D."/>
            <person name="Han Y."/>
            <person name="Pang X."/>
            <person name="Zhai J."/>
            <person name="Chen F."/>
            <person name="Qin H."/>
            <person name="Wang J."/>
            <person name="Li S."/>
            <person name="Guo Z."/>
            <person name="Ye C."/>
            <person name="Du Z."/>
            <person name="Lin W."/>
            <person name="Wang J."/>
            <person name="Yu J."/>
            <person name="Yang H."/>
            <person name="Wang J."/>
            <person name="Huang P."/>
            <person name="Yang R."/>
        </authorList>
    </citation>
    <scope>NUCLEOTIDE SEQUENCE</scope>
    <source>
        <strain evidence="16">91001</strain>
    </source>
</reference>
<reference evidence="16" key="4">
    <citation type="submission" date="2016-05" db="EMBL/GenBank/DDBJ databases">
        <title>Reannotation of Yersinia pestis strain 91001 based on omics data.</title>
        <authorList>
            <person name="Yiqing M."/>
        </authorList>
    </citation>
    <scope>NUCLEOTIDE SEQUENCE</scope>
    <source>
        <strain evidence="16">91001</strain>
    </source>
</reference>
<evidence type="ECO:0000256" key="13">
    <source>
        <dbReference type="SAM" id="Phobius"/>
    </source>
</evidence>
<dbReference type="GO" id="GO:0005886">
    <property type="term" value="C:plasma membrane"/>
    <property type="evidence" value="ECO:0007669"/>
    <property type="project" value="UniProtKB-SubCell"/>
</dbReference>
<dbReference type="Pfam" id="PF01292">
    <property type="entry name" value="Ni_hydr_CYTB"/>
    <property type="match status" value="1"/>
</dbReference>
<dbReference type="GO" id="GO:0046872">
    <property type="term" value="F:metal ion binding"/>
    <property type="evidence" value="ECO:0007669"/>
    <property type="project" value="UniProtKB-KW"/>
</dbReference>
<dbReference type="PANTHER" id="PTHR30529">
    <property type="entry name" value="CYTOCHROME B561"/>
    <property type="match status" value="1"/>
</dbReference>
<dbReference type="DNASU" id="1146455"/>
<keyword evidence="4" id="KW-1003">Cell membrane</keyword>
<reference evidence="17" key="3">
    <citation type="journal article" date="2004" name="DNA Res.">
        <title>Complete genome sequence of Yersinia pestis strain 91001, an isolate avirulent to humans.</title>
        <authorList>
            <person name="Song Y."/>
            <person name="Tong Z."/>
            <person name="Wang J."/>
            <person name="Wang L."/>
            <person name="Guo Z."/>
            <person name="Han Y."/>
            <person name="Zhang J."/>
            <person name="Pei D."/>
            <person name="Zhou D."/>
            <person name="Qin H."/>
            <person name="Pang X."/>
            <person name="Han Y."/>
            <person name="Zhai J."/>
            <person name="Li M."/>
            <person name="Cui B."/>
            <person name="Qi Z."/>
            <person name="Jin L."/>
            <person name="Dai R."/>
            <person name="Chen F."/>
            <person name="Li S."/>
            <person name="Ye C."/>
            <person name="Du Z."/>
            <person name="Lin W."/>
            <person name="Wang J."/>
            <person name="Yu J."/>
            <person name="Yang H."/>
            <person name="Wang J."/>
            <person name="Huang P."/>
            <person name="Yang R."/>
        </authorList>
    </citation>
    <scope>NUCLEOTIDE SEQUENCE [LARGE SCALE GENOMIC DNA]</scope>
    <source>
        <strain evidence="17">91001 / Biovar Mediaevalis</strain>
    </source>
</reference>
<reference evidence="15 18" key="1">
    <citation type="journal article" date="2002" name="J. Bacteriol.">
        <title>Genome sequence of Yersinia pestis KIM.</title>
        <authorList>
            <person name="Deng W."/>
            <person name="Burland V."/>
            <person name="Plunkett G.III."/>
            <person name="Boutin A."/>
            <person name="Mayhew G.F."/>
            <person name="Liss P."/>
            <person name="Perna N.T."/>
            <person name="Rose D.J."/>
            <person name="Mau B."/>
            <person name="Zhou S."/>
            <person name="Schwartz D.C."/>
            <person name="Fetherston J.D."/>
            <person name="Lindler L.E."/>
            <person name="Brubaker R.R."/>
            <person name="Plana G.V."/>
            <person name="Straley S.C."/>
            <person name="McDonough K.A."/>
            <person name="Nilles M.L."/>
            <person name="Matson J.S."/>
            <person name="Blattner F.R."/>
            <person name="Perry R.D."/>
        </authorList>
    </citation>
    <scope>NUCLEOTIDE SEQUENCE [LARGE SCALE GENOMIC DNA]</scope>
    <source>
        <strain evidence="15">KIM</strain>
        <strain evidence="18">KIM10+ / Biovar Mediaevalis</strain>
    </source>
</reference>
<feature type="transmembrane region" description="Helical" evidence="13">
    <location>
        <begin position="113"/>
        <end position="132"/>
    </location>
</feature>
<evidence type="ECO:0000256" key="6">
    <source>
        <dbReference type="ARBA" id="ARBA00022692"/>
    </source>
</evidence>
<dbReference type="InterPro" id="IPR052168">
    <property type="entry name" value="Cytochrome_b561_oxidase"/>
</dbReference>
<dbReference type="EMBL" id="AE009952">
    <property type="protein sequence ID" value="AAM85079.1"/>
    <property type="molecule type" value="Genomic_DNA"/>
</dbReference>
<feature type="domain" description="Cytochrome b561 bacterial/Ni-hydrogenase" evidence="14">
    <location>
        <begin position="29"/>
        <end position="198"/>
    </location>
</feature>
<feature type="transmembrane region" description="Helical" evidence="13">
    <location>
        <begin position="6"/>
        <end position="23"/>
    </location>
</feature>
<dbReference type="PANTHER" id="PTHR30529:SF3">
    <property type="entry name" value="CYTOCHROME B561 HOMOLOG 1"/>
    <property type="match status" value="1"/>
</dbReference>
<dbReference type="InterPro" id="IPR016174">
    <property type="entry name" value="Di-haem_cyt_TM"/>
</dbReference>
<name>Q8D0W2_YERPE</name>
<gene>
    <name evidence="16" type="primary">cybB3</name>
    <name evidence="15" type="ordered locus">y1510</name>
    <name evidence="16" type="ordered locus">YP_2599</name>
</gene>
<dbReference type="Proteomes" id="UP000002490">
    <property type="component" value="Chromosome"/>
</dbReference>
<dbReference type="Proteomes" id="UP000001019">
    <property type="component" value="Chromosome"/>
</dbReference>
<evidence type="ECO:0000256" key="4">
    <source>
        <dbReference type="ARBA" id="ARBA00022475"/>
    </source>
</evidence>
<accession>Q74SK1</accession>
<evidence type="ECO:0000256" key="10">
    <source>
        <dbReference type="ARBA" id="ARBA00023004"/>
    </source>
</evidence>
<evidence type="ECO:0000256" key="3">
    <source>
        <dbReference type="ARBA" id="ARBA00022448"/>
    </source>
</evidence>
<comment type="subcellular location">
    <subcellularLocation>
        <location evidence="2">Cell membrane</location>
        <topology evidence="2">Multi-pass membrane protein</topology>
    </subcellularLocation>
</comment>
<dbReference type="InterPro" id="IPR011577">
    <property type="entry name" value="Cyt_b561_bac/Ni-Hgenase"/>
</dbReference>
<evidence type="ECO:0000313" key="18">
    <source>
        <dbReference type="Proteomes" id="UP000002490"/>
    </source>
</evidence>
<feature type="transmembrane region" description="Helical" evidence="13">
    <location>
        <begin position="35"/>
        <end position="54"/>
    </location>
</feature>
<dbReference type="KEGG" id="ypk:y1510"/>
<evidence type="ECO:0000256" key="7">
    <source>
        <dbReference type="ARBA" id="ARBA00022723"/>
    </source>
</evidence>
<evidence type="ECO:0000256" key="11">
    <source>
        <dbReference type="ARBA" id="ARBA00023136"/>
    </source>
</evidence>
<keyword evidence="10" id="KW-0408">Iron</keyword>
<keyword evidence="6 13" id="KW-0812">Transmembrane</keyword>
<dbReference type="EMBL" id="AE017042">
    <property type="protein sequence ID" value="AAS62792.1"/>
    <property type="molecule type" value="Genomic_DNA"/>
</dbReference>
<sequence length="199" mass="23526">MFFMLFSSICVILIKLFLCRQRSMVMKNRYSLPQIVLHWLTLLMIILTYLAMLLSDTVPDEERTFVRNLHFNFGISVWLLMLVRLWLRQRNPTPAISPPLPHWQLLGVRISHWGLYLMFLSLPILGFLTQAYGGRTWLLLGWQVPQWLTPNTDVRDYLKQTHVFIANLGYFVIGIHGVAALYHHYIRRDDTLRRMMPGK</sequence>
<evidence type="ECO:0000313" key="15">
    <source>
        <dbReference type="EMBL" id="AAM85079.1"/>
    </source>
</evidence>
<evidence type="ECO:0000256" key="1">
    <source>
        <dbReference type="ARBA" id="ARBA00001970"/>
    </source>
</evidence>
<evidence type="ECO:0000259" key="14">
    <source>
        <dbReference type="Pfam" id="PF01292"/>
    </source>
</evidence>
<evidence type="ECO:0000256" key="12">
    <source>
        <dbReference type="ARBA" id="ARBA00037975"/>
    </source>
</evidence>
<dbReference type="GO" id="GO:0022904">
    <property type="term" value="P:respiratory electron transport chain"/>
    <property type="evidence" value="ECO:0007669"/>
    <property type="project" value="InterPro"/>
</dbReference>
<evidence type="ECO:0000313" key="16">
    <source>
        <dbReference type="EMBL" id="AAS62792.1"/>
    </source>
</evidence>
<feature type="transmembrane region" description="Helical" evidence="13">
    <location>
        <begin position="164"/>
        <end position="186"/>
    </location>
</feature>
<keyword evidence="5" id="KW-0349">Heme</keyword>
<organism evidence="15 18">
    <name type="scientific">Yersinia pestis</name>
    <dbReference type="NCBI Taxonomy" id="632"/>
    <lineage>
        <taxon>Bacteria</taxon>
        <taxon>Pseudomonadati</taxon>
        <taxon>Pseudomonadota</taxon>
        <taxon>Gammaproteobacteria</taxon>
        <taxon>Enterobacterales</taxon>
        <taxon>Yersiniaceae</taxon>
        <taxon>Yersinia</taxon>
    </lineage>
</organism>
<comment type="similarity">
    <text evidence="12">Belongs to the cytochrome b561 family.</text>
</comment>
<dbReference type="HOGENOM" id="CLU_095321_3_0_6"/>
<evidence type="ECO:0000256" key="5">
    <source>
        <dbReference type="ARBA" id="ARBA00022617"/>
    </source>
</evidence>
<protein>
    <submittedName>
        <fullName evidence="15">Cytochrome</fullName>
    </submittedName>
</protein>
<feature type="transmembrane region" description="Helical" evidence="13">
    <location>
        <begin position="69"/>
        <end position="87"/>
    </location>
</feature>
<evidence type="ECO:0000256" key="8">
    <source>
        <dbReference type="ARBA" id="ARBA00022982"/>
    </source>
</evidence>
<evidence type="ECO:0000256" key="9">
    <source>
        <dbReference type="ARBA" id="ARBA00022989"/>
    </source>
</evidence>
<dbReference type="SUPFAM" id="SSF81342">
    <property type="entry name" value="Transmembrane di-heme cytochromes"/>
    <property type="match status" value="1"/>
</dbReference>
<evidence type="ECO:0000313" key="17">
    <source>
        <dbReference type="Proteomes" id="UP000001019"/>
    </source>
</evidence>
<dbReference type="AlphaFoldDB" id="Q8D0W2"/>
<keyword evidence="7" id="KW-0479">Metal-binding</keyword>
<dbReference type="EnsemblBacteria" id="AAS62792">
    <property type="protein sequence ID" value="AAS62792"/>
    <property type="gene ID" value="YP_2599"/>
</dbReference>
<accession>Q8D0W2</accession>
<evidence type="ECO:0000256" key="2">
    <source>
        <dbReference type="ARBA" id="ARBA00004651"/>
    </source>
</evidence>
<keyword evidence="3" id="KW-0813">Transport</keyword>